<feature type="compositionally biased region" description="Basic residues" evidence="1">
    <location>
        <begin position="83"/>
        <end position="92"/>
    </location>
</feature>
<feature type="region of interest" description="Disordered" evidence="1">
    <location>
        <begin position="29"/>
        <end position="55"/>
    </location>
</feature>
<reference evidence="2" key="1">
    <citation type="submission" date="2022-11" db="EMBL/GenBank/DDBJ databases">
        <authorList>
            <person name="Hyden B.L."/>
            <person name="Feng K."/>
            <person name="Yates T."/>
            <person name="Jawdy S."/>
            <person name="Smart L.B."/>
            <person name="Muchero W."/>
        </authorList>
    </citation>
    <scope>NUCLEOTIDE SEQUENCE</scope>
    <source>
        <tissue evidence="2">Shoot tip</tissue>
    </source>
</reference>
<feature type="region of interest" description="Disordered" evidence="1">
    <location>
        <begin position="83"/>
        <end position="103"/>
    </location>
</feature>
<accession>A0A9Q0SN56</accession>
<feature type="compositionally biased region" description="Polar residues" evidence="1">
    <location>
        <begin position="93"/>
        <end position="103"/>
    </location>
</feature>
<keyword evidence="3" id="KW-1185">Reference proteome</keyword>
<gene>
    <name evidence="2" type="ORF">OIU74_021069</name>
</gene>
<evidence type="ECO:0000313" key="3">
    <source>
        <dbReference type="Proteomes" id="UP001151752"/>
    </source>
</evidence>
<organism evidence="2 3">
    <name type="scientific">Salix koriyanagi</name>
    <dbReference type="NCBI Taxonomy" id="2511006"/>
    <lineage>
        <taxon>Eukaryota</taxon>
        <taxon>Viridiplantae</taxon>
        <taxon>Streptophyta</taxon>
        <taxon>Embryophyta</taxon>
        <taxon>Tracheophyta</taxon>
        <taxon>Spermatophyta</taxon>
        <taxon>Magnoliopsida</taxon>
        <taxon>eudicotyledons</taxon>
        <taxon>Gunneridae</taxon>
        <taxon>Pentapetalae</taxon>
        <taxon>rosids</taxon>
        <taxon>fabids</taxon>
        <taxon>Malpighiales</taxon>
        <taxon>Salicaceae</taxon>
        <taxon>Saliceae</taxon>
        <taxon>Salix</taxon>
    </lineage>
</organism>
<dbReference type="Proteomes" id="UP001151752">
    <property type="component" value="Chromosome 5"/>
</dbReference>
<reference evidence="2" key="2">
    <citation type="journal article" date="2023" name="Int. J. Mol. Sci.">
        <title>De Novo Assembly and Annotation of 11 Diverse Shrub Willow (Salix) Genomes Reveals Novel Gene Organization in Sex-Linked Regions.</title>
        <authorList>
            <person name="Hyden B."/>
            <person name="Feng K."/>
            <person name="Yates T.B."/>
            <person name="Jawdy S."/>
            <person name="Cereghino C."/>
            <person name="Smart L.B."/>
            <person name="Muchero W."/>
        </authorList>
    </citation>
    <scope>NUCLEOTIDE SEQUENCE</scope>
    <source>
        <tissue evidence="2">Shoot tip</tissue>
    </source>
</reference>
<dbReference type="AlphaFoldDB" id="A0A9Q0SN56"/>
<sequence length="103" mass="12235">MEGCGYILLKMKNLQLLKKEYEQPEQEEYLVVPEKEAEKEEEEEEEEVVLKENNEEESVGGLGFRVNGEGLRKRCPKLVAHHNDYRRRRHHSNPWSQHCVSTR</sequence>
<evidence type="ECO:0000313" key="2">
    <source>
        <dbReference type="EMBL" id="KAJ6682940.1"/>
    </source>
</evidence>
<dbReference type="EMBL" id="JAPFFM010000020">
    <property type="protein sequence ID" value="KAJ6682940.1"/>
    <property type="molecule type" value="Genomic_DNA"/>
</dbReference>
<protein>
    <submittedName>
        <fullName evidence="2">Uncharacterized protein</fullName>
    </submittedName>
</protein>
<evidence type="ECO:0000256" key="1">
    <source>
        <dbReference type="SAM" id="MobiDB-lite"/>
    </source>
</evidence>
<proteinExistence type="predicted"/>
<name>A0A9Q0SN56_9ROSI</name>
<comment type="caution">
    <text evidence="2">The sequence shown here is derived from an EMBL/GenBank/DDBJ whole genome shotgun (WGS) entry which is preliminary data.</text>
</comment>